<proteinExistence type="predicted"/>
<gene>
    <name evidence="1" type="ORF">HTIA_0073</name>
</gene>
<dbReference type="HOGENOM" id="CLU_3263712_0_0_2"/>
<evidence type="ECO:0000313" key="2">
    <source>
        <dbReference type="Proteomes" id="UP000015381"/>
    </source>
</evidence>
<accession>S6CS30</accession>
<dbReference type="Proteomes" id="UP000015381">
    <property type="component" value="Chromosome I"/>
</dbReference>
<keyword evidence="2" id="KW-1185">Reference proteome</keyword>
<protein>
    <submittedName>
        <fullName evidence="1">Uncharacterized protein</fullName>
    </submittedName>
</protein>
<sequence>MPDLGLRMLAGDATDHERAAVKEYAESDVEPLFRLLDSLSE</sequence>
<reference evidence="1 2" key="1">
    <citation type="journal article" date="2014" name="Environ. Microbiol.">
        <title>Halorhabdus tiamatea: proteogenomics and glycosidase activity measurements identify the first cultivated euryarchaeon from a deep-sea anoxic brine lake as potential polysaccharide degrader.</title>
        <authorList>
            <person name="Werner J."/>
            <person name="Ferrer M."/>
            <person name="Michel G."/>
            <person name="Mann A.J."/>
            <person name="Huang S."/>
            <person name="Juarez S."/>
            <person name="Ciordia S."/>
            <person name="Albar J.P."/>
            <person name="Alcaide M."/>
            <person name="La Cono V."/>
            <person name="Yakimov M.M."/>
            <person name="Antunes A."/>
            <person name="Taborda M."/>
            <person name="Da Costa M.S."/>
            <person name="Amann R.I."/>
            <person name="Gloeckner F.O."/>
            <person name="Golyshina O.V."/>
            <person name="Golyshin P.N."/>
            <person name="Teeling H."/>
        </authorList>
    </citation>
    <scope>NUCLEOTIDE SEQUENCE [LARGE SCALE GENOMIC DNA]</scope>
    <source>
        <strain evidence="2">SARL4B</strain>
    </source>
</reference>
<dbReference type="AlphaFoldDB" id="S6CS30"/>
<dbReference type="KEGG" id="hti:HTIA_0073"/>
<dbReference type="EMBL" id="HF571520">
    <property type="protein sequence ID" value="CCQ32224.1"/>
    <property type="molecule type" value="Genomic_DNA"/>
</dbReference>
<organism evidence="1 2">
    <name type="scientific">Halorhabdus tiamatea SARL4B</name>
    <dbReference type="NCBI Taxonomy" id="1033806"/>
    <lineage>
        <taxon>Archaea</taxon>
        <taxon>Methanobacteriati</taxon>
        <taxon>Methanobacteriota</taxon>
        <taxon>Stenosarchaea group</taxon>
        <taxon>Halobacteria</taxon>
        <taxon>Halobacteriales</taxon>
        <taxon>Haloarculaceae</taxon>
        <taxon>Halorhabdus</taxon>
    </lineage>
</organism>
<name>S6CS30_9EURY</name>
<evidence type="ECO:0000313" key="1">
    <source>
        <dbReference type="EMBL" id="CCQ32224.1"/>
    </source>
</evidence>